<organism evidence="2 3">
    <name type="scientific">Spiroplasma eriocheiris</name>
    <dbReference type="NCBI Taxonomy" id="315358"/>
    <lineage>
        <taxon>Bacteria</taxon>
        <taxon>Bacillati</taxon>
        <taxon>Mycoplasmatota</taxon>
        <taxon>Mollicutes</taxon>
        <taxon>Entomoplasmatales</taxon>
        <taxon>Spiroplasmataceae</taxon>
        <taxon>Spiroplasma</taxon>
    </lineage>
</organism>
<dbReference type="RefSeq" id="WP_047791875.1">
    <property type="nucleotide sequence ID" value="NZ_CP011856.1"/>
</dbReference>
<dbReference type="GO" id="GO:0046872">
    <property type="term" value="F:metal ion binding"/>
    <property type="evidence" value="ECO:0007669"/>
    <property type="project" value="InterPro"/>
</dbReference>
<dbReference type="Pfam" id="PF00403">
    <property type="entry name" value="HMA"/>
    <property type="match status" value="1"/>
</dbReference>
<dbReference type="PATRIC" id="fig|743698.3.peg.1152"/>
<accession>A0A0H3XM82</accession>
<proteinExistence type="predicted"/>
<sequence>METVKLYFPELSCSSCLSSIEKKLNTINDIKYQTNLVGKSITIDYDPTKITKKEMLKQIKKAGFEYDEVPA</sequence>
<dbReference type="InterPro" id="IPR036163">
    <property type="entry name" value="HMA_dom_sf"/>
</dbReference>
<dbReference type="PROSITE" id="PS50846">
    <property type="entry name" value="HMA_2"/>
    <property type="match status" value="1"/>
</dbReference>
<dbReference type="Gene3D" id="3.30.70.100">
    <property type="match status" value="1"/>
</dbReference>
<evidence type="ECO:0000313" key="2">
    <source>
        <dbReference type="EMBL" id="AKM54694.1"/>
    </source>
</evidence>
<reference evidence="3" key="2">
    <citation type="submission" date="2015-06" db="EMBL/GenBank/DDBJ databases">
        <title>Complete genome sequence of Spiroplasma eriocheiris TDA-040725-5 (DSM 21848).</title>
        <authorList>
            <person name="Lo W.-S."/>
            <person name="Kuo C.-H."/>
        </authorList>
    </citation>
    <scope>NUCLEOTIDE SEQUENCE [LARGE SCALE GENOMIC DNA]</scope>
    <source>
        <strain evidence="3">TDA-040725-5</strain>
    </source>
</reference>
<dbReference type="KEGG" id="seri:SERIO_v1c11410"/>
<dbReference type="InterPro" id="IPR006121">
    <property type="entry name" value="HMA_dom"/>
</dbReference>
<feature type="domain" description="HMA" evidence="1">
    <location>
        <begin position="2"/>
        <end position="67"/>
    </location>
</feature>
<reference evidence="2 3" key="1">
    <citation type="journal article" date="2015" name="Genome Biol. Evol.">
        <title>Found and Lost: The Fates of Horizontally Acquired Genes in Arthropod-Symbiotic Spiroplasma.</title>
        <authorList>
            <person name="Lo W.S."/>
            <person name="Gasparich G.E."/>
            <person name="Kuo C.H."/>
        </authorList>
    </citation>
    <scope>NUCLEOTIDE SEQUENCE [LARGE SCALE GENOMIC DNA]</scope>
    <source>
        <strain evidence="3">TDA-040725-5</strain>
    </source>
</reference>
<protein>
    <submittedName>
        <fullName evidence="2">Heavy-metal transporting ATPase</fullName>
    </submittedName>
</protein>
<dbReference type="Proteomes" id="UP000035661">
    <property type="component" value="Chromosome"/>
</dbReference>
<name>A0A0H3XM82_9MOLU</name>
<keyword evidence="3" id="KW-1185">Reference proteome</keyword>
<evidence type="ECO:0000313" key="3">
    <source>
        <dbReference type="Proteomes" id="UP000035661"/>
    </source>
</evidence>
<evidence type="ECO:0000259" key="1">
    <source>
        <dbReference type="PROSITE" id="PS50846"/>
    </source>
</evidence>
<gene>
    <name evidence="2" type="ORF">SERIO_v1c11410</name>
</gene>
<dbReference type="AlphaFoldDB" id="A0A0H3XM82"/>
<dbReference type="EMBL" id="CP011856">
    <property type="protein sequence ID" value="AKM54694.1"/>
    <property type="molecule type" value="Genomic_DNA"/>
</dbReference>
<dbReference type="STRING" id="315358.SERIO_v1c11410"/>
<dbReference type="SUPFAM" id="SSF55008">
    <property type="entry name" value="HMA, heavy metal-associated domain"/>
    <property type="match status" value="1"/>
</dbReference>